<reference evidence="2" key="2">
    <citation type="journal article" date="2022" name="Microb. Genom.">
        <title>A chromosome-scale genome assembly of the tomato pathogen Cladosporium fulvum reveals a compartmentalized genome architecture and the presence of a dispensable chromosome.</title>
        <authorList>
            <person name="Zaccaron A.Z."/>
            <person name="Chen L.H."/>
            <person name="Samaras A."/>
            <person name="Stergiopoulos I."/>
        </authorList>
    </citation>
    <scope>NUCLEOTIDE SEQUENCE</scope>
    <source>
        <strain evidence="2">Race5_Kim</strain>
    </source>
</reference>
<evidence type="ECO:0000313" key="3">
    <source>
        <dbReference type="Proteomes" id="UP000756132"/>
    </source>
</evidence>
<proteinExistence type="predicted"/>
<dbReference type="OMA" id="FNWLYGV"/>
<keyword evidence="3" id="KW-1185">Reference proteome</keyword>
<dbReference type="InterPro" id="IPR000182">
    <property type="entry name" value="GNAT_dom"/>
</dbReference>
<evidence type="ECO:0000313" key="2">
    <source>
        <dbReference type="EMBL" id="UJO19983.1"/>
    </source>
</evidence>
<protein>
    <recommendedName>
        <fullName evidence="1">N-acetyltransferase domain-containing protein</fullName>
    </recommendedName>
</protein>
<dbReference type="GO" id="GO:0016747">
    <property type="term" value="F:acyltransferase activity, transferring groups other than amino-acyl groups"/>
    <property type="evidence" value="ECO:0007669"/>
    <property type="project" value="InterPro"/>
</dbReference>
<dbReference type="Gene3D" id="3.40.630.30">
    <property type="match status" value="1"/>
</dbReference>
<dbReference type="AlphaFoldDB" id="A0A9Q8PCK5"/>
<reference evidence="2" key="1">
    <citation type="submission" date="2021-12" db="EMBL/GenBank/DDBJ databases">
        <authorList>
            <person name="Zaccaron A."/>
            <person name="Stergiopoulos I."/>
        </authorList>
    </citation>
    <scope>NUCLEOTIDE SEQUENCE</scope>
    <source>
        <strain evidence="2">Race5_Kim</strain>
    </source>
</reference>
<evidence type="ECO:0000259" key="1">
    <source>
        <dbReference type="PROSITE" id="PS51186"/>
    </source>
</evidence>
<dbReference type="EMBL" id="CP090169">
    <property type="protein sequence ID" value="UJO19983.1"/>
    <property type="molecule type" value="Genomic_DNA"/>
</dbReference>
<feature type="domain" description="N-acetyltransferase" evidence="1">
    <location>
        <begin position="73"/>
        <end position="219"/>
    </location>
</feature>
<dbReference type="KEGG" id="ffu:CLAFUR5_10389"/>
<dbReference type="PANTHER" id="PTHR42791">
    <property type="entry name" value="GNAT FAMILY ACETYLTRANSFERASE"/>
    <property type="match status" value="1"/>
</dbReference>
<dbReference type="Proteomes" id="UP000756132">
    <property type="component" value="Chromosome 7"/>
</dbReference>
<dbReference type="InterPro" id="IPR052523">
    <property type="entry name" value="Trichothecene_AcTrans"/>
</dbReference>
<accession>A0A9Q8PCK5</accession>
<dbReference type="OrthoDB" id="2115692at2759"/>
<name>A0A9Q8PCK5_PASFU</name>
<dbReference type="SUPFAM" id="SSF55729">
    <property type="entry name" value="Acyl-CoA N-acyltransferases (Nat)"/>
    <property type="match status" value="1"/>
</dbReference>
<gene>
    <name evidence="2" type="ORF">CLAFUR5_10389</name>
</gene>
<dbReference type="InterPro" id="IPR016181">
    <property type="entry name" value="Acyl_CoA_acyltransferase"/>
</dbReference>
<dbReference type="Pfam" id="PF13508">
    <property type="entry name" value="Acetyltransf_7"/>
    <property type="match status" value="1"/>
</dbReference>
<dbReference type="PROSITE" id="PS51186">
    <property type="entry name" value="GNAT"/>
    <property type="match status" value="1"/>
</dbReference>
<organism evidence="2 3">
    <name type="scientific">Passalora fulva</name>
    <name type="common">Tomato leaf mold</name>
    <name type="synonym">Cladosporium fulvum</name>
    <dbReference type="NCBI Taxonomy" id="5499"/>
    <lineage>
        <taxon>Eukaryota</taxon>
        <taxon>Fungi</taxon>
        <taxon>Dikarya</taxon>
        <taxon>Ascomycota</taxon>
        <taxon>Pezizomycotina</taxon>
        <taxon>Dothideomycetes</taxon>
        <taxon>Dothideomycetidae</taxon>
        <taxon>Mycosphaerellales</taxon>
        <taxon>Mycosphaerellaceae</taxon>
        <taxon>Fulvia</taxon>
    </lineage>
</organism>
<dbReference type="PANTHER" id="PTHR42791:SF14">
    <property type="entry name" value="N-ACETYLTRANSFERASE DOMAIN-CONTAINING PROTEIN"/>
    <property type="match status" value="1"/>
</dbReference>
<dbReference type="RefSeq" id="XP_047764349.1">
    <property type="nucleotide sequence ID" value="XM_047909537.1"/>
</dbReference>
<dbReference type="GeneID" id="71990267"/>
<dbReference type="CDD" id="cd04301">
    <property type="entry name" value="NAT_SF"/>
    <property type="match status" value="1"/>
</dbReference>
<sequence>MVVQIMPLAGADIPTYVRVELEAFRSHPRISMLWPNGYTDDLYAYYEAGKTKSFHEPDTRFIKAVDDTMGEILGVSEVTFALDLAKNAARSPPSTDEQPPANWPAGGNWELKRYFKINTFHLLADSFTGKPYILVDLLIVNPKYHRQGIGSKLLDYATNEADQRGVLLGLESTPAGLSLYHRHGLREAQVIKADMRLFGVMHEYDEEAAKRVWMVREPRMQT</sequence>